<evidence type="ECO:0000256" key="14">
    <source>
        <dbReference type="PIRNR" id="PIRNR006769"/>
    </source>
</evidence>
<dbReference type="UniPathway" id="UPA00275">
    <property type="reaction ID" value="UER00401"/>
</dbReference>
<dbReference type="CDD" id="cd01284">
    <property type="entry name" value="Riboflavin_deaminase-reductase"/>
    <property type="match status" value="1"/>
</dbReference>
<dbReference type="EMBL" id="JAEAGR010000009">
    <property type="protein sequence ID" value="MBH1941157.1"/>
    <property type="molecule type" value="Genomic_DNA"/>
</dbReference>
<name>A0A8J7KX01_9FIRM</name>
<evidence type="ECO:0000256" key="3">
    <source>
        <dbReference type="ARBA" id="ARBA00004910"/>
    </source>
</evidence>
<evidence type="ECO:0000256" key="5">
    <source>
        <dbReference type="ARBA" id="ARBA00007417"/>
    </source>
</evidence>
<keyword evidence="7 14" id="KW-0378">Hydrolase</keyword>
<feature type="binding site" evidence="16">
    <location>
        <position position="199"/>
    </location>
    <ligand>
        <name>NADP(+)</name>
        <dbReference type="ChEBI" id="CHEBI:58349"/>
    </ligand>
</feature>
<comment type="caution">
    <text evidence="19">The sequence shown here is derived from an EMBL/GenBank/DDBJ whole genome shotgun (WGS) entry which is preliminary data.</text>
</comment>
<keyword evidence="20" id="KW-1185">Reference proteome</keyword>
<comment type="pathway">
    <text evidence="3 14">Cofactor biosynthesis; riboflavin biosynthesis; 5-amino-6-(D-ribitylamino)uracil from GTP: step 3/4.</text>
</comment>
<dbReference type="InterPro" id="IPR050765">
    <property type="entry name" value="Riboflavin_Biosynth_HTPR"/>
</dbReference>
<evidence type="ECO:0000256" key="17">
    <source>
        <dbReference type="PIRSR" id="PIRSR006769-3"/>
    </source>
</evidence>
<dbReference type="RefSeq" id="WP_197661383.1">
    <property type="nucleotide sequence ID" value="NZ_JAEAGR010000009.1"/>
</dbReference>
<protein>
    <recommendedName>
        <fullName evidence="14">Riboflavin biosynthesis protein RibD</fullName>
    </recommendedName>
    <domain>
        <recommendedName>
            <fullName evidence="14">Diaminohydroxyphosphoribosylaminopyrimidine deaminase</fullName>
            <shortName evidence="14">DRAP deaminase</shortName>
            <ecNumber evidence="14">3.5.4.26</ecNumber>
        </recommendedName>
        <alternativeName>
            <fullName evidence="14">Riboflavin-specific deaminase</fullName>
        </alternativeName>
    </domain>
    <domain>
        <recommendedName>
            <fullName evidence="14">5-amino-6-(5-phosphoribosylamino)uracil reductase</fullName>
            <ecNumber evidence="14">1.1.1.193</ecNumber>
        </recommendedName>
        <alternativeName>
            <fullName evidence="14">HTP reductase</fullName>
        </alternativeName>
    </domain>
</protein>
<feature type="binding site" evidence="16">
    <location>
        <position position="169"/>
    </location>
    <ligand>
        <name>NADP(+)</name>
        <dbReference type="ChEBI" id="CHEBI:58349"/>
    </ligand>
</feature>
<keyword evidence="10 14" id="KW-0560">Oxidoreductase</keyword>
<comment type="function">
    <text evidence="1 14">Converts 2,5-diamino-6-(ribosylamino)-4(3h)-pyrimidinone 5'-phosphate into 5-amino-6-(ribosylamino)-2,4(1h,3h)-pyrimidinedione 5'-phosphate.</text>
</comment>
<dbReference type="FunFam" id="3.40.140.10:FF:000025">
    <property type="entry name" value="Riboflavin biosynthesis protein RibD"/>
    <property type="match status" value="1"/>
</dbReference>
<dbReference type="GO" id="GO:0008835">
    <property type="term" value="F:diaminohydroxyphosphoribosylaminopyrimidine deaminase activity"/>
    <property type="evidence" value="ECO:0007669"/>
    <property type="project" value="UniProtKB-EC"/>
</dbReference>
<evidence type="ECO:0000256" key="9">
    <source>
        <dbReference type="ARBA" id="ARBA00022857"/>
    </source>
</evidence>
<dbReference type="Gene3D" id="3.40.140.10">
    <property type="entry name" value="Cytidine Deaminase, domain 2"/>
    <property type="match status" value="1"/>
</dbReference>
<keyword evidence="11" id="KW-0511">Multifunctional enzyme</keyword>
<dbReference type="InterPro" id="IPR004794">
    <property type="entry name" value="Eubact_RibD"/>
</dbReference>
<evidence type="ECO:0000256" key="10">
    <source>
        <dbReference type="ARBA" id="ARBA00023002"/>
    </source>
</evidence>
<dbReference type="GO" id="GO:0009231">
    <property type="term" value="P:riboflavin biosynthetic process"/>
    <property type="evidence" value="ECO:0007669"/>
    <property type="project" value="UniProtKB-UniPathway"/>
</dbReference>
<evidence type="ECO:0000259" key="18">
    <source>
        <dbReference type="PROSITE" id="PS51747"/>
    </source>
</evidence>
<dbReference type="Pfam" id="PF01872">
    <property type="entry name" value="RibD_C"/>
    <property type="match status" value="1"/>
</dbReference>
<evidence type="ECO:0000256" key="8">
    <source>
        <dbReference type="ARBA" id="ARBA00022833"/>
    </source>
</evidence>
<dbReference type="InterPro" id="IPR002125">
    <property type="entry name" value="CMP_dCMP_dom"/>
</dbReference>
<keyword evidence="8 14" id="KW-0862">Zinc</keyword>
<proteinExistence type="inferred from homology"/>
<dbReference type="SUPFAM" id="SSF53597">
    <property type="entry name" value="Dihydrofolate reductase-like"/>
    <property type="match status" value="1"/>
</dbReference>
<organism evidence="19 20">
    <name type="scientific">Mobilitalea sibirica</name>
    <dbReference type="NCBI Taxonomy" id="1462919"/>
    <lineage>
        <taxon>Bacteria</taxon>
        <taxon>Bacillati</taxon>
        <taxon>Bacillota</taxon>
        <taxon>Clostridia</taxon>
        <taxon>Lachnospirales</taxon>
        <taxon>Lachnospiraceae</taxon>
        <taxon>Mobilitalea</taxon>
    </lineage>
</organism>
<feature type="binding site" evidence="16">
    <location>
        <position position="222"/>
    </location>
    <ligand>
        <name>NADP(+)</name>
        <dbReference type="ChEBI" id="CHEBI:58349"/>
    </ligand>
</feature>
<evidence type="ECO:0000256" key="6">
    <source>
        <dbReference type="ARBA" id="ARBA00022723"/>
    </source>
</evidence>
<accession>A0A8J7KX01</accession>
<feature type="binding site" evidence="16">
    <location>
        <position position="203"/>
    </location>
    <ligand>
        <name>substrate</name>
    </ligand>
</feature>
<dbReference type="PROSITE" id="PS51747">
    <property type="entry name" value="CYT_DCMP_DEAMINASES_2"/>
    <property type="match status" value="1"/>
</dbReference>
<feature type="domain" description="CMP/dCMP-type deaminase" evidence="18">
    <location>
        <begin position="1"/>
        <end position="122"/>
    </location>
</feature>
<dbReference type="PIRSF" id="PIRSF006769">
    <property type="entry name" value="RibD"/>
    <property type="match status" value="1"/>
</dbReference>
<feature type="binding site" evidence="16">
    <location>
        <position position="183"/>
    </location>
    <ligand>
        <name>substrate</name>
    </ligand>
</feature>
<gene>
    <name evidence="19" type="primary">ribD</name>
    <name evidence="19" type="ORF">I5677_09665</name>
</gene>
<feature type="binding site" evidence="16">
    <location>
        <position position="167"/>
    </location>
    <ligand>
        <name>substrate</name>
    </ligand>
</feature>
<feature type="binding site" evidence="17">
    <location>
        <position position="49"/>
    </location>
    <ligand>
        <name>Zn(2+)</name>
        <dbReference type="ChEBI" id="CHEBI:29105"/>
        <note>catalytic</note>
    </ligand>
</feature>
<dbReference type="SUPFAM" id="SSF53927">
    <property type="entry name" value="Cytidine deaminase-like"/>
    <property type="match status" value="1"/>
</dbReference>
<dbReference type="InterPro" id="IPR002734">
    <property type="entry name" value="RibDG_C"/>
</dbReference>
<dbReference type="AlphaFoldDB" id="A0A8J7KX01"/>
<evidence type="ECO:0000313" key="19">
    <source>
        <dbReference type="EMBL" id="MBH1941157.1"/>
    </source>
</evidence>
<dbReference type="PANTHER" id="PTHR38011:SF7">
    <property type="entry name" value="2,5-DIAMINO-6-RIBOSYLAMINO-4(3H)-PYRIMIDINONE 5'-PHOSPHATE REDUCTASE"/>
    <property type="match status" value="1"/>
</dbReference>
<feature type="active site" description="Proton donor" evidence="15">
    <location>
        <position position="51"/>
    </location>
</feature>
<keyword evidence="14" id="KW-0686">Riboflavin biosynthesis</keyword>
<dbReference type="EC" id="3.5.4.26" evidence="14"/>
<evidence type="ECO:0000256" key="13">
    <source>
        <dbReference type="ARBA" id="ARBA00049886"/>
    </source>
</evidence>
<comment type="cofactor">
    <cofactor evidence="14 17">
        <name>Zn(2+)</name>
        <dbReference type="ChEBI" id="CHEBI:29105"/>
    </cofactor>
    <text evidence="14 17">Binds 1 zinc ion.</text>
</comment>
<reference evidence="19" key="1">
    <citation type="submission" date="2020-12" db="EMBL/GenBank/DDBJ databases">
        <title>M. sibirica DSM 26468T genome.</title>
        <authorList>
            <person name="Thieme N."/>
            <person name="Rettenmaier R."/>
            <person name="Zverlov V."/>
            <person name="Liebl W."/>
        </authorList>
    </citation>
    <scope>NUCLEOTIDE SEQUENCE</scope>
    <source>
        <strain evidence="19">DSM 26468</strain>
    </source>
</reference>
<dbReference type="Gene3D" id="3.40.430.10">
    <property type="entry name" value="Dihydrofolate Reductase, subunit A"/>
    <property type="match status" value="1"/>
</dbReference>
<dbReference type="Pfam" id="PF00383">
    <property type="entry name" value="dCMP_cyt_deam_1"/>
    <property type="match status" value="1"/>
</dbReference>
<evidence type="ECO:0000256" key="11">
    <source>
        <dbReference type="ARBA" id="ARBA00023268"/>
    </source>
</evidence>
<comment type="similarity">
    <text evidence="4 14">In the N-terminal section; belongs to the cytidine and deoxycytidylate deaminase family.</text>
</comment>
<evidence type="ECO:0000256" key="12">
    <source>
        <dbReference type="ARBA" id="ARBA00049861"/>
    </source>
</evidence>
<feature type="binding site" evidence="16">
    <location>
        <begin position="296"/>
        <end position="302"/>
    </location>
    <ligand>
        <name>NADP(+)</name>
        <dbReference type="ChEBI" id="CHEBI:58349"/>
    </ligand>
</feature>
<dbReference type="GO" id="GO:0008703">
    <property type="term" value="F:5-amino-6-(5-phosphoribosylamino)uracil reductase activity"/>
    <property type="evidence" value="ECO:0007669"/>
    <property type="project" value="UniProtKB-EC"/>
</dbReference>
<comment type="catalytic activity">
    <reaction evidence="13 14">
        <text>2,5-diamino-6-hydroxy-4-(5-phosphoribosylamino)-pyrimidine + H2O + H(+) = 5-amino-6-(5-phospho-D-ribosylamino)uracil + NH4(+)</text>
        <dbReference type="Rhea" id="RHEA:21868"/>
        <dbReference type="ChEBI" id="CHEBI:15377"/>
        <dbReference type="ChEBI" id="CHEBI:15378"/>
        <dbReference type="ChEBI" id="CHEBI:28938"/>
        <dbReference type="ChEBI" id="CHEBI:58453"/>
        <dbReference type="ChEBI" id="CHEBI:58614"/>
        <dbReference type="EC" id="3.5.4.26"/>
    </reaction>
</comment>
<dbReference type="Proteomes" id="UP000623269">
    <property type="component" value="Unassembled WGS sequence"/>
</dbReference>
<feature type="binding site" evidence="16">
    <location>
        <position position="153"/>
    </location>
    <ligand>
        <name>NADP(+)</name>
        <dbReference type="ChEBI" id="CHEBI:58349"/>
    </ligand>
</feature>
<dbReference type="EC" id="1.1.1.193" evidence="14"/>
<dbReference type="PANTHER" id="PTHR38011">
    <property type="entry name" value="DIHYDROFOLATE REDUCTASE FAMILY PROTEIN (AFU_ORTHOLOGUE AFUA_8G06820)"/>
    <property type="match status" value="1"/>
</dbReference>
<dbReference type="InterPro" id="IPR024072">
    <property type="entry name" value="DHFR-like_dom_sf"/>
</dbReference>
<evidence type="ECO:0000256" key="15">
    <source>
        <dbReference type="PIRSR" id="PIRSR006769-1"/>
    </source>
</evidence>
<feature type="binding site" evidence="17">
    <location>
        <position position="74"/>
    </location>
    <ligand>
        <name>Zn(2+)</name>
        <dbReference type="ChEBI" id="CHEBI:29105"/>
        <note>catalytic</note>
    </ligand>
</feature>
<evidence type="ECO:0000256" key="16">
    <source>
        <dbReference type="PIRSR" id="PIRSR006769-2"/>
    </source>
</evidence>
<evidence type="ECO:0000313" key="20">
    <source>
        <dbReference type="Proteomes" id="UP000623269"/>
    </source>
</evidence>
<evidence type="ECO:0000256" key="7">
    <source>
        <dbReference type="ARBA" id="ARBA00022801"/>
    </source>
</evidence>
<dbReference type="GO" id="GO:0050661">
    <property type="term" value="F:NADP binding"/>
    <property type="evidence" value="ECO:0007669"/>
    <property type="project" value="InterPro"/>
</dbReference>
<feature type="binding site" evidence="16">
    <location>
        <position position="206"/>
    </location>
    <ligand>
        <name>substrate</name>
    </ligand>
</feature>
<comment type="pathway">
    <text evidence="2 14">Cofactor biosynthesis; riboflavin biosynthesis; 5-amino-6-(D-ribitylamino)uracil from GTP: step 2/4.</text>
</comment>
<dbReference type="InterPro" id="IPR011549">
    <property type="entry name" value="RibD_C"/>
</dbReference>
<feature type="binding site" evidence="16">
    <location>
        <position position="195"/>
    </location>
    <ligand>
        <name>NADP(+)</name>
        <dbReference type="ChEBI" id="CHEBI:58349"/>
    </ligand>
</feature>
<dbReference type="NCBIfam" id="TIGR00326">
    <property type="entry name" value="eubact_ribD"/>
    <property type="match status" value="1"/>
</dbReference>
<evidence type="ECO:0000256" key="1">
    <source>
        <dbReference type="ARBA" id="ARBA00002151"/>
    </source>
</evidence>
<evidence type="ECO:0000256" key="4">
    <source>
        <dbReference type="ARBA" id="ARBA00005259"/>
    </source>
</evidence>
<keyword evidence="9 14" id="KW-0521">NADP</keyword>
<dbReference type="GO" id="GO:0046872">
    <property type="term" value="F:metal ion binding"/>
    <property type="evidence" value="ECO:0007669"/>
    <property type="project" value="UniProtKB-KW"/>
</dbReference>
<feature type="binding site" evidence="16">
    <location>
        <position position="294"/>
    </location>
    <ligand>
        <name>substrate</name>
    </ligand>
</feature>
<comment type="similarity">
    <text evidence="5 14">In the C-terminal section; belongs to the HTP reductase family.</text>
</comment>
<keyword evidence="6 14" id="KW-0479">Metal-binding</keyword>
<comment type="catalytic activity">
    <reaction evidence="12 14">
        <text>5-amino-6-(5-phospho-D-ribitylamino)uracil + NADP(+) = 5-amino-6-(5-phospho-D-ribosylamino)uracil + NADPH + H(+)</text>
        <dbReference type="Rhea" id="RHEA:17845"/>
        <dbReference type="ChEBI" id="CHEBI:15378"/>
        <dbReference type="ChEBI" id="CHEBI:57783"/>
        <dbReference type="ChEBI" id="CHEBI:58349"/>
        <dbReference type="ChEBI" id="CHEBI:58421"/>
        <dbReference type="ChEBI" id="CHEBI:58453"/>
        <dbReference type="EC" id="1.1.1.193"/>
    </reaction>
</comment>
<dbReference type="InterPro" id="IPR016193">
    <property type="entry name" value="Cytidine_deaminase-like"/>
</dbReference>
<dbReference type="NCBIfam" id="TIGR00227">
    <property type="entry name" value="ribD_Cterm"/>
    <property type="match status" value="1"/>
</dbReference>
<feature type="binding site" evidence="17">
    <location>
        <position position="83"/>
    </location>
    <ligand>
        <name>Zn(2+)</name>
        <dbReference type="ChEBI" id="CHEBI:29105"/>
        <note>catalytic</note>
    </ligand>
</feature>
<sequence length="367" mass="39880">MDLEYMKRALTLAKKGSGFTNPNPLVGAVIVKNNKIIGEGYHERYGGPHAEINAFHNATEDVTGATMYVTLEPCSHYGKTPPCADAIVKKGIKRVVVATQDPNPLVAGKGIQILRDHGIEVHTGILEKESQKQNEIFNKYITTGLPFCLLKTAMTLDGKIATGTGDSKWITNEASRAYVHTLRHRYCAIMVGIGTILTDNPYLNTRISGSICSDPIRIVVDTRARLPLDANILHMNSSARTILATTNLASLEKLSQLEAMGIEIIVTPLENAQVDLRYLMKELGKKKIDSILLEGGSELNYSALSSGIVDKVNAFIAPKIIGGSNAKTPVGGFGIDKMNNAIFLHSIEVKIFGNDIMIEGYIKGECE</sequence>
<evidence type="ECO:0000256" key="2">
    <source>
        <dbReference type="ARBA" id="ARBA00004882"/>
    </source>
</evidence>